<comment type="caution">
    <text evidence="2">The sequence shown here is derived from an EMBL/GenBank/DDBJ whole genome shotgun (WGS) entry which is preliminary data.</text>
</comment>
<evidence type="ECO:0000313" key="3">
    <source>
        <dbReference type="Proteomes" id="UP001465976"/>
    </source>
</evidence>
<dbReference type="InterPro" id="IPR054416">
    <property type="entry name" value="GST_UstS-like_C"/>
</dbReference>
<dbReference type="SUPFAM" id="SSF47616">
    <property type="entry name" value="GST C-terminal domain-like"/>
    <property type="match status" value="1"/>
</dbReference>
<name>A0ABR3EKZ4_9AGAR</name>
<dbReference type="EMBL" id="JBAHYK010003396">
    <property type="protein sequence ID" value="KAL0563552.1"/>
    <property type="molecule type" value="Genomic_DNA"/>
</dbReference>
<dbReference type="Gene3D" id="1.20.1050.10">
    <property type="match status" value="1"/>
</dbReference>
<dbReference type="SUPFAM" id="SSF52833">
    <property type="entry name" value="Thioredoxin-like"/>
    <property type="match status" value="1"/>
</dbReference>
<dbReference type="PROSITE" id="PS50404">
    <property type="entry name" value="GST_NTER"/>
    <property type="match status" value="1"/>
</dbReference>
<keyword evidence="3" id="KW-1185">Reference proteome</keyword>
<reference evidence="2 3" key="1">
    <citation type="submission" date="2024-02" db="EMBL/GenBank/DDBJ databases">
        <title>A draft genome for the cacao thread blight pathogen Marasmius crinis-equi.</title>
        <authorList>
            <person name="Cohen S.P."/>
            <person name="Baruah I.K."/>
            <person name="Amoako-Attah I."/>
            <person name="Bukari Y."/>
            <person name="Meinhardt L.W."/>
            <person name="Bailey B.A."/>
        </authorList>
    </citation>
    <scope>NUCLEOTIDE SEQUENCE [LARGE SCALE GENOMIC DNA]</scope>
    <source>
        <strain evidence="2 3">GH-76</strain>
    </source>
</reference>
<dbReference type="InterPro" id="IPR004045">
    <property type="entry name" value="Glutathione_S-Trfase_N"/>
</dbReference>
<gene>
    <name evidence="2" type="ORF">V5O48_018513</name>
</gene>
<dbReference type="Proteomes" id="UP001465976">
    <property type="component" value="Unassembled WGS sequence"/>
</dbReference>
<dbReference type="Pfam" id="PF22041">
    <property type="entry name" value="GST_C_7"/>
    <property type="match status" value="1"/>
</dbReference>
<dbReference type="PANTHER" id="PTHR43968">
    <property type="match status" value="1"/>
</dbReference>
<dbReference type="PANTHER" id="PTHR43968:SF6">
    <property type="entry name" value="GLUTATHIONE S-TRANSFERASE OMEGA"/>
    <property type="match status" value="1"/>
</dbReference>
<accession>A0ABR3EKZ4</accession>
<dbReference type="InterPro" id="IPR050983">
    <property type="entry name" value="GST_Omega/HSP26"/>
</dbReference>
<dbReference type="InterPro" id="IPR036282">
    <property type="entry name" value="Glutathione-S-Trfase_C_sf"/>
</dbReference>
<evidence type="ECO:0000313" key="2">
    <source>
        <dbReference type="EMBL" id="KAL0563552.1"/>
    </source>
</evidence>
<dbReference type="InterPro" id="IPR036249">
    <property type="entry name" value="Thioredoxin-like_sf"/>
</dbReference>
<dbReference type="Pfam" id="PF13409">
    <property type="entry name" value="GST_N_2"/>
    <property type="match status" value="1"/>
</dbReference>
<evidence type="ECO:0000259" key="1">
    <source>
        <dbReference type="PROSITE" id="PS50404"/>
    </source>
</evidence>
<sequence>MITLYDLGLIKTPKEWGMSPFVRRVMFTLNYKKIPFELIQLPLEGLEPKAKSLGALPTKHIDGSSKYTVPIIHDSRTGKVLSDFFLIAEYLDEAYPDTPKVFPPGTRALQKVFNDAVLMKFAPLIALYLDRIIDYDASPVIQVALAKRFGAFPPQLTDEQRAEAWKQVEASLNELGSAYETAGGVFVMGDKPVFADFSLAGLFANIKLSFGEESEEWKRTSQWIGGRFGKVVEAAMKYERAQK</sequence>
<feature type="domain" description="GST N-terminal" evidence="1">
    <location>
        <begin position="9"/>
        <end position="99"/>
    </location>
</feature>
<proteinExistence type="predicted"/>
<protein>
    <recommendedName>
        <fullName evidence="1">GST N-terminal domain-containing protein</fullName>
    </recommendedName>
</protein>
<organism evidence="2 3">
    <name type="scientific">Marasmius crinis-equi</name>
    <dbReference type="NCBI Taxonomy" id="585013"/>
    <lineage>
        <taxon>Eukaryota</taxon>
        <taxon>Fungi</taxon>
        <taxon>Dikarya</taxon>
        <taxon>Basidiomycota</taxon>
        <taxon>Agaricomycotina</taxon>
        <taxon>Agaricomycetes</taxon>
        <taxon>Agaricomycetidae</taxon>
        <taxon>Agaricales</taxon>
        <taxon>Marasmiineae</taxon>
        <taxon>Marasmiaceae</taxon>
        <taxon>Marasmius</taxon>
    </lineage>
</organism>
<dbReference type="Gene3D" id="3.40.30.10">
    <property type="entry name" value="Glutaredoxin"/>
    <property type="match status" value="1"/>
</dbReference>